<dbReference type="Pfam" id="PF04018">
    <property type="entry name" value="VCA0040-like"/>
    <property type="match status" value="1"/>
</dbReference>
<proteinExistence type="predicted"/>
<feature type="transmembrane region" description="Helical" evidence="1">
    <location>
        <begin position="250"/>
        <end position="268"/>
    </location>
</feature>
<feature type="transmembrane region" description="Helical" evidence="1">
    <location>
        <begin position="127"/>
        <end position="146"/>
    </location>
</feature>
<evidence type="ECO:0000256" key="1">
    <source>
        <dbReference type="SAM" id="Phobius"/>
    </source>
</evidence>
<dbReference type="RefSeq" id="WP_145446492.1">
    <property type="nucleotide sequence ID" value="NZ_CP036280.1"/>
</dbReference>
<feature type="transmembrane region" description="Helical" evidence="1">
    <location>
        <begin position="320"/>
        <end position="339"/>
    </location>
</feature>
<evidence type="ECO:0000313" key="3">
    <source>
        <dbReference type="Proteomes" id="UP000320386"/>
    </source>
</evidence>
<organism evidence="2 3">
    <name type="scientific">Mucisphaera calidilacus</name>
    <dbReference type="NCBI Taxonomy" id="2527982"/>
    <lineage>
        <taxon>Bacteria</taxon>
        <taxon>Pseudomonadati</taxon>
        <taxon>Planctomycetota</taxon>
        <taxon>Phycisphaerae</taxon>
        <taxon>Phycisphaerales</taxon>
        <taxon>Phycisphaeraceae</taxon>
        <taxon>Mucisphaera</taxon>
    </lineage>
</organism>
<dbReference type="InterPro" id="IPR007163">
    <property type="entry name" value="VCA0040-like"/>
</dbReference>
<dbReference type="PANTHER" id="PTHR37308:SF1">
    <property type="entry name" value="POLYPRENYL-PHOSPHATE TRANSPORTER"/>
    <property type="match status" value="1"/>
</dbReference>
<protein>
    <recommendedName>
        <fullName evidence="4">DUF368 domain-containing protein</fullName>
    </recommendedName>
</protein>
<feature type="transmembrane region" description="Helical" evidence="1">
    <location>
        <begin position="26"/>
        <end position="49"/>
    </location>
</feature>
<feature type="transmembrane region" description="Helical" evidence="1">
    <location>
        <begin position="212"/>
        <end position="238"/>
    </location>
</feature>
<gene>
    <name evidence="2" type="ORF">Pan265_21820</name>
</gene>
<feature type="transmembrane region" description="Helical" evidence="1">
    <location>
        <begin position="182"/>
        <end position="200"/>
    </location>
</feature>
<dbReference type="EMBL" id="CP036280">
    <property type="protein sequence ID" value="QDU72317.1"/>
    <property type="molecule type" value="Genomic_DNA"/>
</dbReference>
<accession>A0A518BZB8</accession>
<sequence>MEPTSDPPADATPIPLLMIRSALGGVLMGLANLVPGISGGTMLLAAGIYPRFIDAIGEVTTLRFRTRSVLTLGTVVVAAVLAIALLALPVKNLVVDHRWVMYSLFIGLTLGGVPVVWRLIGRPGVAVWFGAAAGFVGMAALAYAQSSGLSGGAGGNDGFVFMLLAGLAGASAMILPGVSGGYLLLVLGAYVPLLAGIGAFTQALRAGDSEQLVSVGLTTILPVGLGVVVGIVAVSNLLRWLLHRYEQATLGVLLGLLLGAVVGLYPFVEPVRPEIGDRLKGQTVMSDPGDETGERLMFEATGKPVERDDWAVEVFSPTSGTVAGGVGLIVAGFAITQLIDRFGRDRPHVNPASPEASS</sequence>
<feature type="transmembrane region" description="Helical" evidence="1">
    <location>
        <begin position="100"/>
        <end position="120"/>
    </location>
</feature>
<keyword evidence="3" id="KW-1185">Reference proteome</keyword>
<feature type="transmembrane region" description="Helical" evidence="1">
    <location>
        <begin position="69"/>
        <end position="88"/>
    </location>
</feature>
<dbReference type="PANTHER" id="PTHR37308">
    <property type="entry name" value="INTEGRAL MEMBRANE PROTEIN"/>
    <property type="match status" value="1"/>
</dbReference>
<dbReference type="AlphaFoldDB" id="A0A518BZB8"/>
<keyword evidence="1" id="KW-0472">Membrane</keyword>
<evidence type="ECO:0000313" key="2">
    <source>
        <dbReference type="EMBL" id="QDU72317.1"/>
    </source>
</evidence>
<reference evidence="2 3" key="1">
    <citation type="submission" date="2019-02" db="EMBL/GenBank/DDBJ databases">
        <title>Deep-cultivation of Planctomycetes and their phenomic and genomic characterization uncovers novel biology.</title>
        <authorList>
            <person name="Wiegand S."/>
            <person name="Jogler M."/>
            <person name="Boedeker C."/>
            <person name="Pinto D."/>
            <person name="Vollmers J."/>
            <person name="Rivas-Marin E."/>
            <person name="Kohn T."/>
            <person name="Peeters S.H."/>
            <person name="Heuer A."/>
            <person name="Rast P."/>
            <person name="Oberbeckmann S."/>
            <person name="Bunk B."/>
            <person name="Jeske O."/>
            <person name="Meyerdierks A."/>
            <person name="Storesund J.E."/>
            <person name="Kallscheuer N."/>
            <person name="Luecker S."/>
            <person name="Lage O.M."/>
            <person name="Pohl T."/>
            <person name="Merkel B.J."/>
            <person name="Hornburger P."/>
            <person name="Mueller R.-W."/>
            <person name="Bruemmer F."/>
            <person name="Labrenz M."/>
            <person name="Spormann A.M."/>
            <person name="Op den Camp H."/>
            <person name="Overmann J."/>
            <person name="Amann R."/>
            <person name="Jetten M.S.M."/>
            <person name="Mascher T."/>
            <person name="Medema M.H."/>
            <person name="Devos D.P."/>
            <person name="Kaster A.-K."/>
            <person name="Ovreas L."/>
            <person name="Rohde M."/>
            <person name="Galperin M.Y."/>
            <person name="Jogler C."/>
        </authorList>
    </citation>
    <scope>NUCLEOTIDE SEQUENCE [LARGE SCALE GENOMIC DNA]</scope>
    <source>
        <strain evidence="2 3">Pan265</strain>
    </source>
</reference>
<dbReference type="Proteomes" id="UP000320386">
    <property type="component" value="Chromosome"/>
</dbReference>
<dbReference type="OrthoDB" id="9793746at2"/>
<feature type="transmembrane region" description="Helical" evidence="1">
    <location>
        <begin position="158"/>
        <end position="175"/>
    </location>
</feature>
<evidence type="ECO:0008006" key="4">
    <source>
        <dbReference type="Google" id="ProtNLM"/>
    </source>
</evidence>
<keyword evidence="1" id="KW-1133">Transmembrane helix</keyword>
<dbReference type="KEGG" id="mcad:Pan265_21820"/>
<name>A0A518BZB8_9BACT</name>
<keyword evidence="1" id="KW-0812">Transmembrane</keyword>